<gene>
    <name evidence="1" type="ORF">GIL414_LOCUS78877</name>
</gene>
<protein>
    <submittedName>
        <fullName evidence="1">Uncharacterized protein</fullName>
    </submittedName>
</protein>
<feature type="non-terminal residue" evidence="1">
    <location>
        <position position="1"/>
    </location>
</feature>
<evidence type="ECO:0000313" key="1">
    <source>
        <dbReference type="EMBL" id="CAF5208165.1"/>
    </source>
</evidence>
<dbReference type="EMBL" id="CAJOBJ010350987">
    <property type="protein sequence ID" value="CAF5208165.1"/>
    <property type="molecule type" value="Genomic_DNA"/>
</dbReference>
<reference evidence="1" key="1">
    <citation type="submission" date="2021-02" db="EMBL/GenBank/DDBJ databases">
        <authorList>
            <person name="Nowell W R."/>
        </authorList>
    </citation>
    <scope>NUCLEOTIDE SEQUENCE</scope>
</reference>
<sequence length="87" mass="10198">KGILHVTIYSRMKPPELETVVEPSPLTSNLMVRSDVISTDYEIISIETWSEKHARDFIFDKKLDIMTLLTENMNGAELYELWRRCHT</sequence>
<proteinExistence type="predicted"/>
<evidence type="ECO:0000313" key="2">
    <source>
        <dbReference type="Proteomes" id="UP000681720"/>
    </source>
</evidence>
<organism evidence="1 2">
    <name type="scientific">Rotaria magnacalcarata</name>
    <dbReference type="NCBI Taxonomy" id="392030"/>
    <lineage>
        <taxon>Eukaryota</taxon>
        <taxon>Metazoa</taxon>
        <taxon>Spiralia</taxon>
        <taxon>Gnathifera</taxon>
        <taxon>Rotifera</taxon>
        <taxon>Eurotatoria</taxon>
        <taxon>Bdelloidea</taxon>
        <taxon>Philodinida</taxon>
        <taxon>Philodinidae</taxon>
        <taxon>Rotaria</taxon>
    </lineage>
</organism>
<dbReference type="AlphaFoldDB" id="A0A8S3IZ52"/>
<dbReference type="Proteomes" id="UP000681720">
    <property type="component" value="Unassembled WGS sequence"/>
</dbReference>
<accession>A0A8S3IZ52</accession>
<name>A0A8S3IZ52_9BILA</name>
<comment type="caution">
    <text evidence="1">The sequence shown here is derived from an EMBL/GenBank/DDBJ whole genome shotgun (WGS) entry which is preliminary data.</text>
</comment>